<evidence type="ECO:0000313" key="3">
    <source>
        <dbReference type="Proteomes" id="UP001215598"/>
    </source>
</evidence>
<organism evidence="2 3">
    <name type="scientific">Mycena metata</name>
    <dbReference type="NCBI Taxonomy" id="1033252"/>
    <lineage>
        <taxon>Eukaryota</taxon>
        <taxon>Fungi</taxon>
        <taxon>Dikarya</taxon>
        <taxon>Basidiomycota</taxon>
        <taxon>Agaricomycotina</taxon>
        <taxon>Agaricomycetes</taxon>
        <taxon>Agaricomycetidae</taxon>
        <taxon>Agaricales</taxon>
        <taxon>Marasmiineae</taxon>
        <taxon>Mycenaceae</taxon>
        <taxon>Mycena</taxon>
    </lineage>
</organism>
<name>A0AAD7NI19_9AGAR</name>
<protein>
    <submittedName>
        <fullName evidence="2">Uncharacterized protein</fullName>
    </submittedName>
</protein>
<dbReference type="AlphaFoldDB" id="A0AAD7NI19"/>
<dbReference type="Proteomes" id="UP001215598">
    <property type="component" value="Unassembled WGS sequence"/>
</dbReference>
<evidence type="ECO:0000256" key="1">
    <source>
        <dbReference type="SAM" id="Phobius"/>
    </source>
</evidence>
<comment type="caution">
    <text evidence="2">The sequence shown here is derived from an EMBL/GenBank/DDBJ whole genome shotgun (WGS) entry which is preliminary data.</text>
</comment>
<evidence type="ECO:0000313" key="2">
    <source>
        <dbReference type="EMBL" id="KAJ7761309.1"/>
    </source>
</evidence>
<feature type="transmembrane region" description="Helical" evidence="1">
    <location>
        <begin position="12"/>
        <end position="32"/>
    </location>
</feature>
<sequence>MDQSTFTLHAALYRSAVCALTLGSVLAFKIPVNLTQRLKYGPGTVDGSGAGIWCSQNQKAQKFKTATSEHLAVGQTTWTGKCSHCQLVDTTKDGTNKGVLQSKKQLLAEPSKIFQHEAATSSQKKTTPMAEKPWVNNESKITIFRLVKPGYRIDSRE</sequence>
<dbReference type="EMBL" id="JARKIB010000035">
    <property type="protein sequence ID" value="KAJ7761309.1"/>
    <property type="molecule type" value="Genomic_DNA"/>
</dbReference>
<keyword evidence="1" id="KW-0472">Membrane</keyword>
<keyword evidence="1" id="KW-1133">Transmembrane helix</keyword>
<keyword evidence="3" id="KW-1185">Reference proteome</keyword>
<gene>
    <name evidence="2" type="ORF">B0H16DRAFT_1456044</name>
</gene>
<accession>A0AAD7NI19</accession>
<reference evidence="2" key="1">
    <citation type="submission" date="2023-03" db="EMBL/GenBank/DDBJ databases">
        <title>Massive genome expansion in bonnet fungi (Mycena s.s.) driven by repeated elements and novel gene families across ecological guilds.</title>
        <authorList>
            <consortium name="Lawrence Berkeley National Laboratory"/>
            <person name="Harder C.B."/>
            <person name="Miyauchi S."/>
            <person name="Viragh M."/>
            <person name="Kuo A."/>
            <person name="Thoen E."/>
            <person name="Andreopoulos B."/>
            <person name="Lu D."/>
            <person name="Skrede I."/>
            <person name="Drula E."/>
            <person name="Henrissat B."/>
            <person name="Morin E."/>
            <person name="Kohler A."/>
            <person name="Barry K."/>
            <person name="LaButti K."/>
            <person name="Morin E."/>
            <person name="Salamov A."/>
            <person name="Lipzen A."/>
            <person name="Mereny Z."/>
            <person name="Hegedus B."/>
            <person name="Baldrian P."/>
            <person name="Stursova M."/>
            <person name="Weitz H."/>
            <person name="Taylor A."/>
            <person name="Grigoriev I.V."/>
            <person name="Nagy L.G."/>
            <person name="Martin F."/>
            <person name="Kauserud H."/>
        </authorList>
    </citation>
    <scope>NUCLEOTIDE SEQUENCE</scope>
    <source>
        <strain evidence="2">CBHHK182m</strain>
    </source>
</reference>
<keyword evidence="1" id="KW-0812">Transmembrane</keyword>
<proteinExistence type="predicted"/>